<dbReference type="Gene3D" id="3.40.630.40">
    <property type="entry name" value="Zn-dependent exopeptidases"/>
    <property type="match status" value="1"/>
</dbReference>
<gene>
    <name evidence="1" type="ORF">HH303_09665</name>
</gene>
<dbReference type="AlphaFoldDB" id="A0A7Y0E014"/>
<keyword evidence="2" id="KW-1185">Reference proteome</keyword>
<keyword evidence="1" id="KW-0378">Hydrolase</keyword>
<dbReference type="GO" id="GO:0016787">
    <property type="term" value="F:hydrolase activity"/>
    <property type="evidence" value="ECO:0007669"/>
    <property type="project" value="UniProtKB-KW"/>
</dbReference>
<sequence length="294" mass="33499">MRYDIPGVLDLTLPETETVPLLLDSPHSGRDYPPDFKPLVDREELRRVEDAYVDALFSQAPEMGATLLCARFPRSYVDTNRAETDIDPAMLDGRWPTQLRPTEKSRLGHGLVWKTYPPDRALYSARLSVQAVRHRVDTYWRPYHETLETEMHRLQSVHGAVWHLNCHSMPSTSSPFIPGRAGTRADFVLGDRDGTSCERGFTHFVRDKLESMGYAVRLNDPYRGAELVRAYASPLLGRHSLQIEINRALYLDERRSEPGQGFDALKESLTRLTQAMAAYTRRRCEEIPAAEAAE</sequence>
<evidence type="ECO:0000313" key="2">
    <source>
        <dbReference type="Proteomes" id="UP000539372"/>
    </source>
</evidence>
<dbReference type="InterPro" id="IPR007709">
    <property type="entry name" value="N-FG_amidohydro"/>
</dbReference>
<dbReference type="EMBL" id="JABBNT010000003">
    <property type="protein sequence ID" value="NMM44745.1"/>
    <property type="molecule type" value="Genomic_DNA"/>
</dbReference>
<accession>A0A7Y0E014</accession>
<evidence type="ECO:0000313" key="1">
    <source>
        <dbReference type="EMBL" id="NMM44745.1"/>
    </source>
</evidence>
<name>A0A7Y0E014_9PROT</name>
<dbReference type="Pfam" id="PF05013">
    <property type="entry name" value="FGase"/>
    <property type="match status" value="1"/>
</dbReference>
<organism evidence="1 2">
    <name type="scientific">Pacificispira spongiicola</name>
    <dbReference type="NCBI Taxonomy" id="2729598"/>
    <lineage>
        <taxon>Bacteria</taxon>
        <taxon>Pseudomonadati</taxon>
        <taxon>Pseudomonadota</taxon>
        <taxon>Alphaproteobacteria</taxon>
        <taxon>Rhodospirillales</taxon>
        <taxon>Rhodospirillaceae</taxon>
        <taxon>Pacificispira</taxon>
    </lineage>
</organism>
<dbReference type="SUPFAM" id="SSF53187">
    <property type="entry name" value="Zn-dependent exopeptidases"/>
    <property type="match status" value="1"/>
</dbReference>
<reference evidence="1 2" key="1">
    <citation type="submission" date="2020-04" db="EMBL/GenBank/DDBJ databases">
        <title>Rhodospirillaceae bacterium KN72 isolated from deep sea.</title>
        <authorList>
            <person name="Zhang D.-C."/>
        </authorList>
    </citation>
    <scope>NUCLEOTIDE SEQUENCE [LARGE SCALE GENOMIC DNA]</scope>
    <source>
        <strain evidence="1 2">KN72</strain>
    </source>
</reference>
<comment type="caution">
    <text evidence="1">The sequence shown here is derived from an EMBL/GenBank/DDBJ whole genome shotgun (WGS) entry which is preliminary data.</text>
</comment>
<dbReference type="Proteomes" id="UP000539372">
    <property type="component" value="Unassembled WGS sequence"/>
</dbReference>
<protein>
    <submittedName>
        <fullName evidence="1">N-formylglutamate amidohydrolase</fullName>
    </submittedName>
</protein>
<proteinExistence type="predicted"/>
<dbReference type="RefSeq" id="WP_169625145.1">
    <property type="nucleotide sequence ID" value="NZ_JABBNT010000003.1"/>
</dbReference>